<dbReference type="Proteomes" id="UP001382455">
    <property type="component" value="Unassembled WGS sequence"/>
</dbReference>
<dbReference type="RefSeq" id="WP_336436290.1">
    <property type="nucleotide sequence ID" value="NZ_JBAWKS010000002.1"/>
</dbReference>
<feature type="chain" id="PRO_5046591592" evidence="1">
    <location>
        <begin position="23"/>
        <end position="236"/>
    </location>
</feature>
<gene>
    <name evidence="2" type="ORF">WAE96_16600</name>
</gene>
<evidence type="ECO:0000256" key="1">
    <source>
        <dbReference type="SAM" id="SignalP"/>
    </source>
</evidence>
<evidence type="ECO:0000313" key="2">
    <source>
        <dbReference type="EMBL" id="MEI4551296.1"/>
    </source>
</evidence>
<evidence type="ECO:0000313" key="3">
    <source>
        <dbReference type="Proteomes" id="UP001382455"/>
    </source>
</evidence>
<sequence>MKIKILLVILCVVYSSFTVAKAQNQKLLLETLSAKLSANQTTAHTDLMQPVASVKPHYNPYTGATLFINFSAIEVNENINKRRLSQANQQKQQNFKESQQQARALSHHIYQLERKLSALKKSNSNQAQIESIQQQLSELTINKAKANNQYQQNKHAVFDDVIATNTLTQLQKQISGNVCHFSNNDKQSLKSITFVLAGIQNTTQEITWHFADLNRCSDNSLNQQTLFTESRLSSQF</sequence>
<organism evidence="2 3">
    <name type="scientific">Pseudoalteromonas spongiae</name>
    <dbReference type="NCBI Taxonomy" id="298657"/>
    <lineage>
        <taxon>Bacteria</taxon>
        <taxon>Pseudomonadati</taxon>
        <taxon>Pseudomonadota</taxon>
        <taxon>Gammaproteobacteria</taxon>
        <taxon>Alteromonadales</taxon>
        <taxon>Pseudoalteromonadaceae</taxon>
        <taxon>Pseudoalteromonas</taxon>
    </lineage>
</organism>
<comment type="caution">
    <text evidence="2">The sequence shown here is derived from an EMBL/GenBank/DDBJ whole genome shotgun (WGS) entry which is preliminary data.</text>
</comment>
<proteinExistence type="predicted"/>
<feature type="signal peptide" evidence="1">
    <location>
        <begin position="1"/>
        <end position="22"/>
    </location>
</feature>
<name>A0ABU8EWE2_9GAMM</name>
<protein>
    <submittedName>
        <fullName evidence="2">Uncharacterized protein</fullName>
    </submittedName>
</protein>
<keyword evidence="1" id="KW-0732">Signal</keyword>
<keyword evidence="3" id="KW-1185">Reference proteome</keyword>
<reference evidence="2 3" key="1">
    <citation type="submission" date="2023-12" db="EMBL/GenBank/DDBJ databases">
        <title>Friends and Foes: Symbiotic and Algicidal bacterial influence on Karenia brevis blooms.</title>
        <authorList>
            <person name="Fei C."/>
            <person name="Mohamed A.R."/>
            <person name="Booker A."/>
            <person name="Arshad M."/>
            <person name="Klass S."/>
            <person name="Ahn S."/>
            <person name="Gilbert P.M."/>
            <person name="Heil C.A."/>
            <person name="Martinez J.M."/>
            <person name="Amin S.A."/>
        </authorList>
    </citation>
    <scope>NUCLEOTIDE SEQUENCE [LARGE SCALE GENOMIC DNA]</scope>
    <source>
        <strain evidence="2 3">CE15</strain>
    </source>
</reference>
<dbReference type="EMBL" id="JBAWKS010000002">
    <property type="protein sequence ID" value="MEI4551296.1"/>
    <property type="molecule type" value="Genomic_DNA"/>
</dbReference>
<accession>A0ABU8EWE2</accession>